<dbReference type="InterPro" id="IPR002347">
    <property type="entry name" value="SDR_fam"/>
</dbReference>
<dbReference type="GO" id="GO:0006633">
    <property type="term" value="P:fatty acid biosynthetic process"/>
    <property type="evidence" value="ECO:0007669"/>
    <property type="project" value="TreeGrafter"/>
</dbReference>
<dbReference type="PANTHER" id="PTHR42760:SF133">
    <property type="entry name" value="3-OXOACYL-[ACYL-CARRIER-PROTEIN] REDUCTASE"/>
    <property type="match status" value="1"/>
</dbReference>
<keyword evidence="3" id="KW-0560">Oxidoreductase</keyword>
<feature type="region of interest" description="Disordered" evidence="6">
    <location>
        <begin position="92"/>
        <end position="124"/>
    </location>
</feature>
<dbReference type="Pfam" id="PF00106">
    <property type="entry name" value="adh_short"/>
    <property type="match status" value="1"/>
</dbReference>
<dbReference type="EMBL" id="GANP01010485">
    <property type="protein sequence ID" value="JAB73983.1"/>
    <property type="molecule type" value="mRNA"/>
</dbReference>
<evidence type="ECO:0000256" key="3">
    <source>
        <dbReference type="ARBA" id="ARBA00023002"/>
    </source>
</evidence>
<evidence type="ECO:0000256" key="5">
    <source>
        <dbReference type="ARBA" id="ARBA00041707"/>
    </source>
</evidence>
<comment type="pathway">
    <text evidence="1">Lipid metabolism; fatty acid biosynthesis.</text>
</comment>
<dbReference type="GO" id="GO:0048038">
    <property type="term" value="F:quinone binding"/>
    <property type="evidence" value="ECO:0007669"/>
    <property type="project" value="TreeGrafter"/>
</dbReference>
<reference evidence="7" key="1">
    <citation type="journal article" date="2015" name="Sci. Rep.">
        <title>Tissue- and time-dependent transcription in Ixodes ricinus salivary glands and midguts when blood feeding on the vertebrate host.</title>
        <authorList>
            <person name="Kotsyfakis M."/>
            <person name="Schwarz A."/>
            <person name="Erhart J."/>
            <person name="Ribeiro J.M."/>
        </authorList>
    </citation>
    <scope>NUCLEOTIDE SEQUENCE</scope>
    <source>
        <tissue evidence="7">Salivary gland and midgut</tissue>
    </source>
</reference>
<evidence type="ECO:0000313" key="7">
    <source>
        <dbReference type="EMBL" id="JAB73983.1"/>
    </source>
</evidence>
<name>V5HKJ8_IXORI</name>
<dbReference type="InterPro" id="IPR036291">
    <property type="entry name" value="NAD(P)-bd_dom_sf"/>
</dbReference>
<feature type="non-terminal residue" evidence="7">
    <location>
        <position position="1"/>
    </location>
</feature>
<accession>V5HKJ8</accession>
<comment type="similarity">
    <text evidence="2">Belongs to the short-chain dehydrogenases/reductases (SDR) family.</text>
</comment>
<evidence type="ECO:0000256" key="4">
    <source>
        <dbReference type="ARBA" id="ARBA00041580"/>
    </source>
</evidence>
<evidence type="ECO:0000256" key="2">
    <source>
        <dbReference type="ARBA" id="ARBA00006484"/>
    </source>
</evidence>
<proteinExistence type="evidence at transcript level"/>
<dbReference type="GO" id="GO:0016616">
    <property type="term" value="F:oxidoreductase activity, acting on the CH-OH group of donors, NAD or NADP as acceptor"/>
    <property type="evidence" value="ECO:0007669"/>
    <property type="project" value="TreeGrafter"/>
</dbReference>
<dbReference type="AlphaFoldDB" id="V5HKJ8"/>
<evidence type="ECO:0000256" key="1">
    <source>
        <dbReference type="ARBA" id="ARBA00005194"/>
    </source>
</evidence>
<sequence>NVSEDEFDKLISVNLRGTYLITQAAVKTMLKNESATGRTILNIASVSGKGGRRILVCLLSFERRPSSPLRNPWRWKLLLKGIRVNTILPWFHGHTNDTEYPPKCQSRHNRGDSNEADRDTTRNV</sequence>
<organism evidence="7">
    <name type="scientific">Ixodes ricinus</name>
    <name type="common">Common tick</name>
    <name type="synonym">Acarus ricinus</name>
    <dbReference type="NCBI Taxonomy" id="34613"/>
    <lineage>
        <taxon>Eukaryota</taxon>
        <taxon>Metazoa</taxon>
        <taxon>Ecdysozoa</taxon>
        <taxon>Arthropoda</taxon>
        <taxon>Chelicerata</taxon>
        <taxon>Arachnida</taxon>
        <taxon>Acari</taxon>
        <taxon>Parasitiformes</taxon>
        <taxon>Ixodida</taxon>
        <taxon>Ixodoidea</taxon>
        <taxon>Ixodidae</taxon>
        <taxon>Ixodinae</taxon>
        <taxon>Ixodes</taxon>
    </lineage>
</organism>
<dbReference type="Gene3D" id="3.40.50.720">
    <property type="entry name" value="NAD(P)-binding Rossmann-like Domain"/>
    <property type="match status" value="1"/>
</dbReference>
<dbReference type="SUPFAM" id="SSF51735">
    <property type="entry name" value="NAD(P)-binding Rossmann-fold domains"/>
    <property type="match status" value="1"/>
</dbReference>
<feature type="compositionally biased region" description="Basic and acidic residues" evidence="6">
    <location>
        <begin position="109"/>
        <end position="124"/>
    </location>
</feature>
<dbReference type="CDD" id="cd05233">
    <property type="entry name" value="SDR_c"/>
    <property type="match status" value="1"/>
</dbReference>
<dbReference type="PANTHER" id="PTHR42760">
    <property type="entry name" value="SHORT-CHAIN DEHYDROGENASES/REDUCTASES FAMILY MEMBER"/>
    <property type="match status" value="1"/>
</dbReference>
<protein>
    <recommendedName>
        <fullName evidence="5">3-ketoacyl-[acyl-carrier-protein] reductase beta subunit</fullName>
    </recommendedName>
    <alternativeName>
        <fullName evidence="4">Quinone reductase CBR4</fullName>
    </alternativeName>
</protein>
<evidence type="ECO:0000256" key="6">
    <source>
        <dbReference type="SAM" id="MobiDB-lite"/>
    </source>
</evidence>